<feature type="binding site" evidence="10">
    <location>
        <position position="186"/>
    </location>
    <ligand>
        <name>UDP-N-acetyl-alpha-D-glucosamine</name>
        <dbReference type="ChEBI" id="CHEBI:57705"/>
    </ligand>
</feature>
<dbReference type="GO" id="GO:0005886">
    <property type="term" value="C:plasma membrane"/>
    <property type="evidence" value="ECO:0007669"/>
    <property type="project" value="UniProtKB-SubCell"/>
</dbReference>
<comment type="function">
    <text evidence="10">Cell wall formation. Catalyzes the transfer of a GlcNAc subunit on undecaprenyl-pyrophosphoryl-MurNAc-pentapeptide (lipid intermediate I) to form undecaprenyl-pyrophosphoryl-MurNAc-(pentapeptide)GlcNAc (lipid intermediate II).</text>
</comment>
<comment type="pathway">
    <text evidence="10">Cell wall biogenesis; peptidoglycan biosynthesis.</text>
</comment>
<keyword evidence="3 10" id="KW-0328">Glycosyltransferase</keyword>
<dbReference type="AlphaFoldDB" id="A0A4R6UD78"/>
<feature type="binding site" evidence="10">
    <location>
        <position position="124"/>
    </location>
    <ligand>
        <name>UDP-N-acetyl-alpha-D-glucosamine</name>
        <dbReference type="ChEBI" id="CHEBI:57705"/>
    </ligand>
</feature>
<dbReference type="InterPro" id="IPR007235">
    <property type="entry name" value="Glyco_trans_28_C"/>
</dbReference>
<feature type="binding site" evidence="10">
    <location>
        <position position="289"/>
    </location>
    <ligand>
        <name>UDP-N-acetyl-alpha-D-glucosamine</name>
        <dbReference type="ChEBI" id="CHEBI:57705"/>
    </ligand>
</feature>
<evidence type="ECO:0000256" key="8">
    <source>
        <dbReference type="ARBA" id="ARBA00023306"/>
    </source>
</evidence>
<dbReference type="InterPro" id="IPR004276">
    <property type="entry name" value="GlycoTrans_28_N"/>
</dbReference>
<comment type="caution">
    <text evidence="13">The sequence shown here is derived from an EMBL/GenBank/DDBJ whole genome shotgun (WGS) entry which is preliminary data.</text>
</comment>
<evidence type="ECO:0000256" key="5">
    <source>
        <dbReference type="ARBA" id="ARBA00022960"/>
    </source>
</evidence>
<evidence type="ECO:0000259" key="11">
    <source>
        <dbReference type="Pfam" id="PF03033"/>
    </source>
</evidence>
<feature type="binding site" evidence="10">
    <location>
        <position position="163"/>
    </location>
    <ligand>
        <name>UDP-N-acetyl-alpha-D-glucosamine</name>
        <dbReference type="ChEBI" id="CHEBI:57705"/>
    </ligand>
</feature>
<comment type="subcellular location">
    <subcellularLocation>
        <location evidence="10">Cell membrane</location>
        <topology evidence="10">Peripheral membrane protein</topology>
        <orientation evidence="10">Cytoplasmic side</orientation>
    </subcellularLocation>
</comment>
<dbReference type="GO" id="GO:0051991">
    <property type="term" value="F:UDP-N-acetyl-D-glucosamine:N-acetylmuramoyl-L-alanyl-D-glutamyl-meso-2,6-diaminopimelyl-D-alanyl-D-alanine-diphosphoundecaprenol 4-beta-N-acetylglucosaminlytransferase activity"/>
    <property type="evidence" value="ECO:0007669"/>
    <property type="project" value="RHEA"/>
</dbReference>
<feature type="binding site" evidence="10">
    <location>
        <position position="244"/>
    </location>
    <ligand>
        <name>UDP-N-acetyl-alpha-D-glucosamine</name>
        <dbReference type="ChEBI" id="CHEBI:57705"/>
    </ligand>
</feature>
<dbReference type="HAMAP" id="MF_00033">
    <property type="entry name" value="MurG"/>
    <property type="match status" value="1"/>
</dbReference>
<keyword evidence="4 10" id="KW-0808">Transferase</keyword>
<dbReference type="UniPathway" id="UPA00219"/>
<organism evidence="13 14">
    <name type="scientific">Permianibacter aggregans</name>
    <dbReference type="NCBI Taxonomy" id="1510150"/>
    <lineage>
        <taxon>Bacteria</taxon>
        <taxon>Pseudomonadati</taxon>
        <taxon>Pseudomonadota</taxon>
        <taxon>Gammaproteobacteria</taxon>
        <taxon>Pseudomonadales</taxon>
        <taxon>Pseudomonadaceae</taxon>
        <taxon>Permianibacter</taxon>
    </lineage>
</organism>
<dbReference type="GO" id="GO:0005975">
    <property type="term" value="P:carbohydrate metabolic process"/>
    <property type="evidence" value="ECO:0007669"/>
    <property type="project" value="InterPro"/>
</dbReference>
<evidence type="ECO:0000256" key="9">
    <source>
        <dbReference type="ARBA" id="ARBA00023316"/>
    </source>
</evidence>
<evidence type="ECO:0000256" key="7">
    <source>
        <dbReference type="ARBA" id="ARBA00023136"/>
    </source>
</evidence>
<comment type="catalytic activity">
    <reaction evidence="10">
        <text>di-trans,octa-cis-undecaprenyl diphospho-N-acetyl-alpha-D-muramoyl-L-alanyl-D-glutamyl-meso-2,6-diaminopimeloyl-D-alanyl-D-alanine + UDP-N-acetyl-alpha-D-glucosamine = di-trans,octa-cis-undecaprenyl diphospho-[N-acetyl-alpha-D-glucosaminyl-(1-&gt;4)]-N-acetyl-alpha-D-muramoyl-L-alanyl-D-glutamyl-meso-2,6-diaminopimeloyl-D-alanyl-D-alanine + UDP + H(+)</text>
        <dbReference type="Rhea" id="RHEA:31227"/>
        <dbReference type="ChEBI" id="CHEBI:15378"/>
        <dbReference type="ChEBI" id="CHEBI:57705"/>
        <dbReference type="ChEBI" id="CHEBI:58223"/>
        <dbReference type="ChEBI" id="CHEBI:61387"/>
        <dbReference type="ChEBI" id="CHEBI:61388"/>
        <dbReference type="EC" id="2.4.1.227"/>
    </reaction>
</comment>
<dbReference type="Pfam" id="PF04101">
    <property type="entry name" value="Glyco_tran_28_C"/>
    <property type="match status" value="1"/>
</dbReference>
<name>A0A4R6UD78_9GAMM</name>
<dbReference type="SUPFAM" id="SSF53756">
    <property type="entry name" value="UDP-Glycosyltransferase/glycogen phosphorylase"/>
    <property type="match status" value="1"/>
</dbReference>
<feature type="binding site" evidence="10">
    <location>
        <begin position="12"/>
        <end position="14"/>
    </location>
    <ligand>
        <name>UDP-N-acetyl-alpha-D-glucosamine</name>
        <dbReference type="ChEBI" id="CHEBI:57705"/>
    </ligand>
</feature>
<dbReference type="GO" id="GO:0050511">
    <property type="term" value="F:undecaprenyldiphospho-muramoylpentapeptide beta-N-acetylglucosaminyltransferase activity"/>
    <property type="evidence" value="ECO:0007669"/>
    <property type="project" value="UniProtKB-UniRule"/>
</dbReference>
<evidence type="ECO:0000256" key="2">
    <source>
        <dbReference type="ARBA" id="ARBA00022618"/>
    </source>
</evidence>
<keyword evidence="5 10" id="KW-0133">Cell shape</keyword>
<keyword evidence="6 10" id="KW-0573">Peptidoglycan synthesis</keyword>
<evidence type="ECO:0000256" key="4">
    <source>
        <dbReference type="ARBA" id="ARBA00022679"/>
    </source>
</evidence>
<feature type="domain" description="Glycosyl transferase family 28 C-terminal" evidence="12">
    <location>
        <begin position="180"/>
        <end position="338"/>
    </location>
</feature>
<keyword evidence="7 10" id="KW-0472">Membrane</keyword>
<feature type="binding site" evidence="10">
    <location>
        <begin position="263"/>
        <end position="268"/>
    </location>
    <ligand>
        <name>UDP-N-acetyl-alpha-D-glucosamine</name>
        <dbReference type="ChEBI" id="CHEBI:57705"/>
    </ligand>
</feature>
<keyword evidence="2 10" id="KW-0132">Cell division</keyword>
<dbReference type="RefSeq" id="WP_133593097.1">
    <property type="nucleotide sequence ID" value="NZ_CP037953.1"/>
</dbReference>
<dbReference type="GO" id="GO:0009252">
    <property type="term" value="P:peptidoglycan biosynthetic process"/>
    <property type="evidence" value="ECO:0007669"/>
    <property type="project" value="UniProtKB-UniRule"/>
</dbReference>
<dbReference type="InterPro" id="IPR006009">
    <property type="entry name" value="GlcNAc_MurG"/>
</dbReference>
<dbReference type="EMBL" id="SNYM01000023">
    <property type="protein sequence ID" value="TDQ44631.1"/>
    <property type="molecule type" value="Genomic_DNA"/>
</dbReference>
<dbReference type="OrthoDB" id="9808936at2"/>
<dbReference type="NCBIfam" id="TIGR01133">
    <property type="entry name" value="murG"/>
    <property type="match status" value="1"/>
</dbReference>
<dbReference type="Pfam" id="PF03033">
    <property type="entry name" value="Glyco_transf_28"/>
    <property type="match status" value="1"/>
</dbReference>
<dbReference type="GO" id="GO:0071555">
    <property type="term" value="P:cell wall organization"/>
    <property type="evidence" value="ECO:0007669"/>
    <property type="project" value="UniProtKB-KW"/>
</dbReference>
<dbReference type="GO" id="GO:0008360">
    <property type="term" value="P:regulation of cell shape"/>
    <property type="evidence" value="ECO:0007669"/>
    <property type="project" value="UniProtKB-KW"/>
</dbReference>
<dbReference type="GO" id="GO:0051301">
    <property type="term" value="P:cell division"/>
    <property type="evidence" value="ECO:0007669"/>
    <property type="project" value="UniProtKB-KW"/>
</dbReference>
<evidence type="ECO:0000256" key="3">
    <source>
        <dbReference type="ARBA" id="ARBA00022676"/>
    </source>
</evidence>
<evidence type="ECO:0000256" key="10">
    <source>
        <dbReference type="HAMAP-Rule" id="MF_00033"/>
    </source>
</evidence>
<feature type="domain" description="Glycosyltransferase family 28 N-terminal" evidence="11">
    <location>
        <begin position="6"/>
        <end position="142"/>
    </location>
</feature>
<accession>A0A4R6UD78</accession>
<dbReference type="Proteomes" id="UP000295375">
    <property type="component" value="Unassembled WGS sequence"/>
</dbReference>
<keyword evidence="14" id="KW-1185">Reference proteome</keyword>
<keyword evidence="9 10" id="KW-0961">Cell wall biogenesis/degradation</keyword>
<dbReference type="PANTHER" id="PTHR21015:SF22">
    <property type="entry name" value="GLYCOSYLTRANSFERASE"/>
    <property type="match status" value="1"/>
</dbReference>
<dbReference type="EC" id="2.4.1.227" evidence="10"/>
<dbReference type="Gene3D" id="3.40.50.2000">
    <property type="entry name" value="Glycogen Phosphorylase B"/>
    <property type="match status" value="2"/>
</dbReference>
<evidence type="ECO:0000256" key="1">
    <source>
        <dbReference type="ARBA" id="ARBA00022475"/>
    </source>
</evidence>
<gene>
    <name evidence="10" type="primary">murG</name>
    <name evidence="13" type="ORF">EV696_12334</name>
</gene>
<evidence type="ECO:0000256" key="6">
    <source>
        <dbReference type="ARBA" id="ARBA00022984"/>
    </source>
</evidence>
<reference evidence="13 14" key="1">
    <citation type="submission" date="2019-03" db="EMBL/GenBank/DDBJ databases">
        <title>Genomic Encyclopedia of Type Strains, Phase IV (KMG-IV): sequencing the most valuable type-strain genomes for metagenomic binning, comparative biology and taxonomic classification.</title>
        <authorList>
            <person name="Goeker M."/>
        </authorList>
    </citation>
    <scope>NUCLEOTIDE SEQUENCE [LARGE SCALE GENOMIC DNA]</scope>
    <source>
        <strain evidence="13 14">DSM 103792</strain>
    </source>
</reference>
<keyword evidence="8 10" id="KW-0131">Cell cycle</keyword>
<protein>
    <recommendedName>
        <fullName evidence="10">UDP-N-acetylglucosamine--N-acetylmuramyl-(pentapeptide) pyrophosphoryl-undecaprenol N-acetylglucosamine transferase</fullName>
        <ecNumber evidence="10">2.4.1.227</ecNumber>
    </recommendedName>
    <alternativeName>
        <fullName evidence="10">Undecaprenyl-PP-MurNAc-pentapeptide-UDPGlcNAc GlcNAc transferase</fullName>
    </alternativeName>
</protein>
<dbReference type="PANTHER" id="PTHR21015">
    <property type="entry name" value="UDP-N-ACETYLGLUCOSAMINE--N-ACETYLMURAMYL-(PENTAPEPTIDE) PYROPHOSPHORYL-UNDECAPRENOL N-ACETYLGLUCOSAMINE TRANSFERASE 1"/>
    <property type="match status" value="1"/>
</dbReference>
<proteinExistence type="inferred from homology"/>
<dbReference type="CDD" id="cd03785">
    <property type="entry name" value="GT28_MurG"/>
    <property type="match status" value="1"/>
</dbReference>
<sequence>MSKCLMIAAGGTGGHIFPAIAVADLLREQGWRIVWLGSIGGMEERLVPMQNIELHLLPVTGLRGKSVLTLLLAPWRIVKSVWLARRLIKNSQVDVVLGMGGFASGPGGIAAKLSGVPLLLHEQNAIAGMTNRYLAKLANKVMAAFPEAFPANVNVDVVGNPVRKAISASVPNPARESLRVLVVGGSRGAAALNETMPEVIAALRSALVEVWHQTGKGHLEKTQNLYLRQLDSEQIKRVQISEFIDDMASAYAWADVVVCRAGALTVSELAMAGKPAIFVPYPHAVDDHQYHNARYLADRDASWIVRQGAELKPKLIERMQILLNDREVLHTAAQKAASLAQPLAGRQVAEACVALAQGV</sequence>
<evidence type="ECO:0000259" key="12">
    <source>
        <dbReference type="Pfam" id="PF04101"/>
    </source>
</evidence>
<evidence type="ECO:0000313" key="14">
    <source>
        <dbReference type="Proteomes" id="UP000295375"/>
    </source>
</evidence>
<keyword evidence="1 10" id="KW-1003">Cell membrane</keyword>
<comment type="similarity">
    <text evidence="10">Belongs to the glycosyltransferase 28 family. MurG subfamily.</text>
</comment>
<evidence type="ECO:0000313" key="13">
    <source>
        <dbReference type="EMBL" id="TDQ44631.1"/>
    </source>
</evidence>